<comment type="subunit">
    <text evidence="7">Part of the 50S ribosomal subunit; part of the 5S rRNA/L5/L18/L25 subcomplex. Contacts the 5S and 23S rRNAs.</text>
</comment>
<reference evidence="8 9" key="1">
    <citation type="submission" date="2016-08" db="EMBL/GenBank/DDBJ databases">
        <title>Identification and validation of antigenic proteins from Pajaroellobacter abortibovis using de-novo genome sequence assembly and reverse vaccinology.</title>
        <authorList>
            <person name="Welly B.T."/>
            <person name="Miller M.R."/>
            <person name="Stott J.L."/>
            <person name="Blanchard M.T."/>
            <person name="Islas-Trejo A.D."/>
            <person name="O'Rourke S.M."/>
            <person name="Young A.E."/>
            <person name="Medrano J.F."/>
            <person name="Van Eenennaam A.L."/>
        </authorList>
    </citation>
    <scope>NUCLEOTIDE SEQUENCE [LARGE SCALE GENOMIC DNA]</scope>
    <source>
        <strain evidence="8 9">BTF92-0548A/99-0131</strain>
    </source>
</reference>
<dbReference type="GO" id="GO:0022625">
    <property type="term" value="C:cytosolic large ribosomal subunit"/>
    <property type="evidence" value="ECO:0007669"/>
    <property type="project" value="TreeGrafter"/>
</dbReference>
<dbReference type="RefSeq" id="WP_075277085.1">
    <property type="nucleotide sequence ID" value="NZ_CP016908.1"/>
</dbReference>
<dbReference type="GO" id="GO:0008097">
    <property type="term" value="F:5S rRNA binding"/>
    <property type="evidence" value="ECO:0007669"/>
    <property type="project" value="TreeGrafter"/>
</dbReference>
<evidence type="ECO:0000313" key="8">
    <source>
        <dbReference type="EMBL" id="APS00419.1"/>
    </source>
</evidence>
<accession>A0A1L6MY40</accession>
<dbReference type="KEGG" id="pabo:BCY86_06795"/>
<dbReference type="InterPro" id="IPR005484">
    <property type="entry name" value="Ribosomal_uL18_bac/plant/anim"/>
</dbReference>
<protein>
    <recommendedName>
        <fullName evidence="6 7">Large ribosomal subunit protein uL18</fullName>
    </recommendedName>
</protein>
<dbReference type="GO" id="GO:0006412">
    <property type="term" value="P:translation"/>
    <property type="evidence" value="ECO:0007669"/>
    <property type="project" value="UniProtKB-UniRule"/>
</dbReference>
<keyword evidence="9" id="KW-1185">Reference proteome</keyword>
<sequence length="119" mass="13252">MVQKLSGREKRKLRIRKKVFGTSERPRLTVFRSAKHIYLQAIDDMTGKTVGCASTLSSGIRKEVDGVKKMEAAHKVGGAMAKCLLEKGIQHVVFDRNGYLYHGRIKTVADATREAGLCF</sequence>
<keyword evidence="5 7" id="KW-0687">Ribonucleoprotein</keyword>
<dbReference type="GO" id="GO:0003735">
    <property type="term" value="F:structural constituent of ribosome"/>
    <property type="evidence" value="ECO:0007669"/>
    <property type="project" value="InterPro"/>
</dbReference>
<evidence type="ECO:0000256" key="2">
    <source>
        <dbReference type="ARBA" id="ARBA00022730"/>
    </source>
</evidence>
<evidence type="ECO:0000256" key="7">
    <source>
        <dbReference type="HAMAP-Rule" id="MF_01337"/>
    </source>
</evidence>
<gene>
    <name evidence="7" type="primary">rplR</name>
    <name evidence="8" type="ORF">BCY86_06795</name>
</gene>
<dbReference type="InterPro" id="IPR004389">
    <property type="entry name" value="Ribosomal_uL18_bac-type"/>
</dbReference>
<evidence type="ECO:0000256" key="5">
    <source>
        <dbReference type="ARBA" id="ARBA00023274"/>
    </source>
</evidence>
<proteinExistence type="inferred from homology"/>
<dbReference type="STRING" id="1882918.BCY86_06795"/>
<comment type="similarity">
    <text evidence="1 7">Belongs to the universal ribosomal protein uL18 family.</text>
</comment>
<dbReference type="HAMAP" id="MF_01337_B">
    <property type="entry name" value="Ribosomal_uL18_B"/>
    <property type="match status" value="1"/>
</dbReference>
<dbReference type="AlphaFoldDB" id="A0A1L6MY40"/>
<dbReference type="EMBL" id="CP016908">
    <property type="protein sequence ID" value="APS00419.1"/>
    <property type="molecule type" value="Genomic_DNA"/>
</dbReference>
<dbReference type="OrthoDB" id="9810939at2"/>
<dbReference type="Pfam" id="PF00861">
    <property type="entry name" value="Ribosomal_L18p"/>
    <property type="match status" value="1"/>
</dbReference>
<evidence type="ECO:0000256" key="1">
    <source>
        <dbReference type="ARBA" id="ARBA00007116"/>
    </source>
</evidence>
<dbReference type="PANTHER" id="PTHR12899">
    <property type="entry name" value="39S RIBOSOMAL PROTEIN L18, MITOCHONDRIAL"/>
    <property type="match status" value="1"/>
</dbReference>
<evidence type="ECO:0000313" key="9">
    <source>
        <dbReference type="Proteomes" id="UP000185544"/>
    </source>
</evidence>
<dbReference type="Gene3D" id="3.30.420.100">
    <property type="match status" value="1"/>
</dbReference>
<dbReference type="InterPro" id="IPR057268">
    <property type="entry name" value="Ribosomal_L18"/>
</dbReference>
<dbReference type="SUPFAM" id="SSF53137">
    <property type="entry name" value="Translational machinery components"/>
    <property type="match status" value="1"/>
</dbReference>
<evidence type="ECO:0000256" key="3">
    <source>
        <dbReference type="ARBA" id="ARBA00022884"/>
    </source>
</evidence>
<evidence type="ECO:0000256" key="6">
    <source>
        <dbReference type="ARBA" id="ARBA00035197"/>
    </source>
</evidence>
<dbReference type="NCBIfam" id="TIGR00060">
    <property type="entry name" value="L18_bact"/>
    <property type="match status" value="1"/>
</dbReference>
<comment type="function">
    <text evidence="7">This is one of the proteins that bind and probably mediate the attachment of the 5S RNA into the large ribosomal subunit, where it forms part of the central protuberance.</text>
</comment>
<keyword evidence="3 7" id="KW-0694">RNA-binding</keyword>
<organism evidence="8 9">
    <name type="scientific">Pajaroellobacter abortibovis</name>
    <dbReference type="NCBI Taxonomy" id="1882918"/>
    <lineage>
        <taxon>Bacteria</taxon>
        <taxon>Pseudomonadati</taxon>
        <taxon>Myxococcota</taxon>
        <taxon>Polyangia</taxon>
        <taxon>Polyangiales</taxon>
        <taxon>Polyangiaceae</taxon>
    </lineage>
</organism>
<dbReference type="PANTHER" id="PTHR12899:SF3">
    <property type="entry name" value="LARGE RIBOSOMAL SUBUNIT PROTEIN UL18M"/>
    <property type="match status" value="1"/>
</dbReference>
<dbReference type="Proteomes" id="UP000185544">
    <property type="component" value="Chromosome"/>
</dbReference>
<dbReference type="CDD" id="cd00432">
    <property type="entry name" value="Ribosomal_L18_L5e"/>
    <property type="match status" value="1"/>
</dbReference>
<dbReference type="FunFam" id="3.30.420.100:FF:000001">
    <property type="entry name" value="50S ribosomal protein L18"/>
    <property type="match status" value="1"/>
</dbReference>
<name>A0A1L6MY40_9BACT</name>
<evidence type="ECO:0000256" key="4">
    <source>
        <dbReference type="ARBA" id="ARBA00022980"/>
    </source>
</evidence>
<keyword evidence="2 7" id="KW-0699">rRNA-binding</keyword>
<keyword evidence="4 7" id="KW-0689">Ribosomal protein</keyword>